<feature type="domain" description="Mycothiol-dependent maleylpyruvate isomerase metal-binding" evidence="1">
    <location>
        <begin position="14"/>
        <end position="104"/>
    </location>
</feature>
<dbReference type="InterPro" id="IPR024344">
    <property type="entry name" value="MDMPI_metal-binding"/>
</dbReference>
<dbReference type="Proteomes" id="UP000230842">
    <property type="component" value="Unassembled WGS sequence"/>
</dbReference>
<gene>
    <name evidence="2" type="ORF">CLV56_4043</name>
</gene>
<accession>A0A0B2B0S0</accession>
<comment type="caution">
    <text evidence="2">The sequence shown here is derived from an EMBL/GenBank/DDBJ whole genome shotgun (WGS) entry which is preliminary data.</text>
</comment>
<dbReference type="InterPro" id="IPR034660">
    <property type="entry name" value="DinB/YfiT-like"/>
</dbReference>
<dbReference type="RefSeq" id="WP_039370742.1">
    <property type="nucleotide sequence ID" value="NZ_PGEZ01000004.1"/>
</dbReference>
<dbReference type="EMBL" id="PGEZ01000004">
    <property type="protein sequence ID" value="PJJ48167.1"/>
    <property type="molecule type" value="Genomic_DNA"/>
</dbReference>
<dbReference type="OrthoDB" id="5178565at2"/>
<sequence>MDTDTLWKHTDQRRHEIVTLLRDLRPEEWDRPSLCEGWTVRDVAAHLSLAETAAGRAAIEIVRARGSLNRMIHDTAVRRAATWSDSAVIDAVEATIGTHRHAIGVTDQEPLLDALVHGADIAVPLGRALPMAPDAAAVAATRVWSFGRRMSSAFRAQPRSFADGRRLVATDVDWSAGQGPDLRAPIEQILLLLTGRPVGLPA</sequence>
<reference evidence="2 3" key="1">
    <citation type="submission" date="2017-11" db="EMBL/GenBank/DDBJ databases">
        <title>Genomic Encyclopedia of Archaeal and Bacterial Type Strains, Phase II (KMG-II): From Individual Species to Whole Genera.</title>
        <authorList>
            <person name="Goeker M."/>
        </authorList>
    </citation>
    <scope>NUCLEOTIDE SEQUENCE [LARGE SCALE GENOMIC DNA]</scope>
    <source>
        <strain evidence="2 3">DSM 27763</strain>
    </source>
</reference>
<name>A0A0B2B0S0_9ACTN</name>
<organism evidence="2 3">
    <name type="scientific">Mumia flava</name>
    <dbReference type="NCBI Taxonomy" id="1348852"/>
    <lineage>
        <taxon>Bacteria</taxon>
        <taxon>Bacillati</taxon>
        <taxon>Actinomycetota</taxon>
        <taxon>Actinomycetes</taxon>
        <taxon>Propionibacteriales</taxon>
        <taxon>Nocardioidaceae</taxon>
        <taxon>Mumia</taxon>
    </lineage>
</organism>
<keyword evidence="3" id="KW-1185">Reference proteome</keyword>
<dbReference type="Gene3D" id="1.20.120.450">
    <property type="entry name" value="dinb family like domain"/>
    <property type="match status" value="1"/>
</dbReference>
<dbReference type="SUPFAM" id="SSF109854">
    <property type="entry name" value="DinB/YfiT-like putative metalloenzymes"/>
    <property type="match status" value="1"/>
</dbReference>
<evidence type="ECO:0000259" key="1">
    <source>
        <dbReference type="Pfam" id="PF11716"/>
    </source>
</evidence>
<proteinExistence type="predicted"/>
<dbReference type="Pfam" id="PF11716">
    <property type="entry name" value="MDMPI_N"/>
    <property type="match status" value="1"/>
</dbReference>
<dbReference type="GO" id="GO:0046872">
    <property type="term" value="F:metal ion binding"/>
    <property type="evidence" value="ECO:0007669"/>
    <property type="project" value="InterPro"/>
</dbReference>
<evidence type="ECO:0000313" key="3">
    <source>
        <dbReference type="Proteomes" id="UP000230842"/>
    </source>
</evidence>
<dbReference type="AlphaFoldDB" id="A0A0B2B0S0"/>
<dbReference type="NCBIfam" id="TIGR03083">
    <property type="entry name" value="maleylpyruvate isomerase family mycothiol-dependent enzyme"/>
    <property type="match status" value="1"/>
</dbReference>
<dbReference type="InterPro" id="IPR017517">
    <property type="entry name" value="Maleyloyr_isom"/>
</dbReference>
<evidence type="ECO:0000313" key="2">
    <source>
        <dbReference type="EMBL" id="PJJ48167.1"/>
    </source>
</evidence>
<protein>
    <submittedName>
        <fullName evidence="2">Uncharacterized protein (TIGR03083 family)</fullName>
    </submittedName>
</protein>